<evidence type="ECO:0000313" key="18">
    <source>
        <dbReference type="Ensembl" id="ENSPNAP00000026799.2"/>
    </source>
</evidence>
<evidence type="ECO:0000256" key="9">
    <source>
        <dbReference type="ARBA" id="ARBA00022833"/>
    </source>
</evidence>
<keyword evidence="4" id="KW-1003">Cell membrane</keyword>
<evidence type="ECO:0000256" key="6">
    <source>
        <dbReference type="ARBA" id="ARBA00022553"/>
    </source>
</evidence>
<dbReference type="CDD" id="cd16249">
    <property type="entry name" value="EFh_DTNA"/>
    <property type="match status" value="1"/>
</dbReference>
<dbReference type="InterPro" id="IPR011992">
    <property type="entry name" value="EF-hand-dom_pair"/>
</dbReference>
<dbReference type="AlphaFoldDB" id="A0A3B4DV03"/>
<evidence type="ECO:0000256" key="7">
    <source>
        <dbReference type="ARBA" id="ARBA00022723"/>
    </source>
</evidence>
<dbReference type="Pfam" id="PF00569">
    <property type="entry name" value="ZZ"/>
    <property type="match status" value="1"/>
</dbReference>
<gene>
    <name evidence="18" type="primary">DTNA</name>
</gene>
<evidence type="ECO:0000256" key="14">
    <source>
        <dbReference type="PIRNR" id="PIRNR038204"/>
    </source>
</evidence>
<evidence type="ECO:0000259" key="17">
    <source>
        <dbReference type="PROSITE" id="PS50135"/>
    </source>
</evidence>
<comment type="similarity">
    <text evidence="3 14">Belongs to the dystrophin family. Dystrobrevin subfamily.</text>
</comment>
<dbReference type="GO" id="GO:0005886">
    <property type="term" value="C:plasma membrane"/>
    <property type="evidence" value="ECO:0007669"/>
    <property type="project" value="UniProtKB-SubCell"/>
</dbReference>
<reference evidence="18" key="2">
    <citation type="submission" date="2025-08" db="UniProtKB">
        <authorList>
            <consortium name="Ensembl"/>
        </authorList>
    </citation>
    <scope>IDENTIFICATION</scope>
</reference>
<proteinExistence type="inferred from homology"/>
<feature type="compositionally biased region" description="Low complexity" evidence="16">
    <location>
        <begin position="528"/>
        <end position="541"/>
    </location>
</feature>
<feature type="region of interest" description="Disordered" evidence="16">
    <location>
        <begin position="522"/>
        <end position="564"/>
    </location>
</feature>
<dbReference type="InterPro" id="IPR015153">
    <property type="entry name" value="EF-hand_dom_typ1"/>
</dbReference>
<keyword evidence="6" id="KW-0597">Phosphoprotein</keyword>
<dbReference type="FunFam" id="3.30.60.90:FF:000002">
    <property type="entry name" value="Dystrobrevin alpha"/>
    <property type="match status" value="1"/>
</dbReference>
<evidence type="ECO:0000256" key="8">
    <source>
        <dbReference type="ARBA" id="ARBA00022771"/>
    </source>
</evidence>
<dbReference type="GO" id="GO:0005737">
    <property type="term" value="C:cytoplasm"/>
    <property type="evidence" value="ECO:0007669"/>
    <property type="project" value="UniProtKB-SubCell"/>
</dbReference>
<evidence type="ECO:0000256" key="5">
    <source>
        <dbReference type="ARBA" id="ARBA00022490"/>
    </source>
</evidence>
<evidence type="ECO:0000256" key="16">
    <source>
        <dbReference type="SAM" id="MobiDB-lite"/>
    </source>
</evidence>
<evidence type="ECO:0000256" key="3">
    <source>
        <dbReference type="ARBA" id="ARBA00009563"/>
    </source>
</evidence>
<dbReference type="Gene3D" id="3.30.60.90">
    <property type="match status" value="1"/>
</dbReference>
<keyword evidence="11" id="KW-0175">Coiled coil</keyword>
<dbReference type="InterPro" id="IPR017432">
    <property type="entry name" value="Distrobrevin"/>
</dbReference>
<dbReference type="FunFam" id="1.10.238.10:FF:000016">
    <property type="entry name" value="Dystrobrevin alpha"/>
    <property type="match status" value="1"/>
</dbReference>
<evidence type="ECO:0000256" key="10">
    <source>
        <dbReference type="ARBA" id="ARBA00023018"/>
    </source>
</evidence>
<reference evidence="18" key="3">
    <citation type="submission" date="2025-09" db="UniProtKB">
        <authorList>
            <consortium name="Ensembl"/>
        </authorList>
    </citation>
    <scope>IDENTIFICATION</scope>
</reference>
<protein>
    <recommendedName>
        <fullName evidence="14">Dystrobrevin</fullName>
    </recommendedName>
</protein>
<dbReference type="Pfam" id="PF09068">
    <property type="entry name" value="EF-hand_2"/>
    <property type="match status" value="1"/>
</dbReference>
<evidence type="ECO:0000256" key="4">
    <source>
        <dbReference type="ARBA" id="ARBA00022475"/>
    </source>
</evidence>
<feature type="region of interest" description="Disordered" evidence="16">
    <location>
        <begin position="602"/>
        <end position="622"/>
    </location>
</feature>
<dbReference type="InterPro" id="IPR043145">
    <property type="entry name" value="Znf_ZZ_sf"/>
</dbReference>
<keyword evidence="12" id="KW-0472">Membrane</keyword>
<dbReference type="SUPFAM" id="SSF57850">
    <property type="entry name" value="RING/U-box"/>
    <property type="match status" value="1"/>
</dbReference>
<evidence type="ECO:0000313" key="19">
    <source>
        <dbReference type="Proteomes" id="UP001501920"/>
    </source>
</evidence>
<keyword evidence="19" id="KW-1185">Reference proteome</keyword>
<dbReference type="GO" id="GO:0099536">
    <property type="term" value="P:synaptic signaling"/>
    <property type="evidence" value="ECO:0007669"/>
    <property type="project" value="TreeGrafter"/>
</dbReference>
<dbReference type="SMART" id="SM00291">
    <property type="entry name" value="ZnF_ZZ"/>
    <property type="match status" value="1"/>
</dbReference>
<comment type="subcellular location">
    <subcellularLocation>
        <location evidence="1">Cell membrane</location>
    </subcellularLocation>
    <subcellularLocation>
        <location evidence="2 14">Cytoplasm</location>
    </subcellularLocation>
    <subcellularLocation>
        <location evidence="13">Synapse</location>
    </subcellularLocation>
</comment>
<dbReference type="InterPro" id="IPR050774">
    <property type="entry name" value="KCMF1/Dystrophin"/>
</dbReference>
<dbReference type="PROSITE" id="PS01357">
    <property type="entry name" value="ZF_ZZ_1"/>
    <property type="match status" value="1"/>
</dbReference>
<dbReference type="InterPro" id="IPR015154">
    <property type="entry name" value="EF-hand_dom_typ2"/>
</dbReference>
<keyword evidence="10" id="KW-0770">Synapse</keyword>
<keyword evidence="5 14" id="KW-0963">Cytoplasm</keyword>
<evidence type="ECO:0000256" key="15">
    <source>
        <dbReference type="PROSITE-ProRule" id="PRU00228"/>
    </source>
</evidence>
<dbReference type="PROSITE" id="PS50135">
    <property type="entry name" value="ZF_ZZ_2"/>
    <property type="match status" value="1"/>
</dbReference>
<accession>A0A3B4DV03</accession>
<evidence type="ECO:0000256" key="13">
    <source>
        <dbReference type="ARBA" id="ARBA00034103"/>
    </source>
</evidence>
<dbReference type="GeneTree" id="ENSGT00940000153897"/>
<evidence type="ECO:0000256" key="12">
    <source>
        <dbReference type="ARBA" id="ARBA00023136"/>
    </source>
</evidence>
<evidence type="ECO:0000256" key="1">
    <source>
        <dbReference type="ARBA" id="ARBA00004236"/>
    </source>
</evidence>
<dbReference type="GO" id="GO:0008270">
    <property type="term" value="F:zinc ion binding"/>
    <property type="evidence" value="ECO:0007669"/>
    <property type="project" value="UniProtKB-KW"/>
</dbReference>
<feature type="region of interest" description="Disordered" evidence="16">
    <location>
        <begin position="459"/>
        <end position="478"/>
    </location>
</feature>
<dbReference type="InterPro" id="IPR000433">
    <property type="entry name" value="Znf_ZZ"/>
</dbReference>
<dbReference type="Pfam" id="PF09069">
    <property type="entry name" value="EF-hand_3"/>
    <property type="match status" value="1"/>
</dbReference>
<dbReference type="Ensembl" id="ENSPNAT00000004190.2">
    <property type="protein sequence ID" value="ENSPNAP00000026799.2"/>
    <property type="gene ID" value="ENSPNAG00000002134.2"/>
</dbReference>
<sequence length="685" mass="77018">MVLSEGMIEDHSSRTMADRRQLFAEMRALELDSIRLSTYRTACKLRFVQKKCNLYLVDIWNLIEAFRENGLNTMDLNTEFSVARLEAILSTIFYQLNKRMPTTHQINVEQSILVLLNFLLAAYDPEGQGKISAFVVKMALGTLCGGKISDKLRYIFSQIADPKGIMIYSQFDQFLKEVLKLPVTVFEGPSFGYTEQTTRTCFPQQKQISLNMFLDAFMSDPPAQCLVWLPLMHRLANVENVFHPVECSYCHSQSMMGFRYRCQQCHNYQLCQECFWKGHASGSHSNQHQMKEYTSWKSPAKKLSNALSKSLSCASNRETLRPIYPDAPEKPLNLAHVVPPRPVNSGNEYMLCHSMPSTSNPYSSRVGANDDVKQRKLLARAAPDLLKGKGLLESSDSNQDDEHCLIARYASRLAADGTSVQPRAPGDISVSLDTNKQQRQLIAELESKNKEILQEIQRLKQQHDEASQPPADKGQQNPTLLAELRQLRQRKEELEQRMSALQESRRELMVQLEQLMLLLKTQGPAPSPRSSPSHTLSSSIPMPVQSTSGNTTPSQTPQDSLMGLGGDVQQAFAQSSRRNLRNDLLVAADSITSTMSSLVKELHSEAGSESDSNVDTEAERSQFDDFTSAAAESLSAQLNHSKARMMREEGYKNTLEQRLERELKMEEQTAAGESLHGDFATVALF</sequence>
<reference evidence="18 19" key="1">
    <citation type="submission" date="2020-10" db="EMBL/GenBank/DDBJ databases">
        <title>Pygocentrus nattereri (red-bellied piranha) genome, fPygNat1, primary haplotype.</title>
        <authorList>
            <person name="Myers G."/>
            <person name="Meyer A."/>
            <person name="Karagic N."/>
            <person name="Pippel M."/>
            <person name="Winkler S."/>
            <person name="Tracey A."/>
            <person name="Wood J."/>
            <person name="Formenti G."/>
            <person name="Howe K."/>
            <person name="Fedrigo O."/>
            <person name="Jarvis E.D."/>
        </authorList>
    </citation>
    <scope>NUCLEOTIDE SEQUENCE [LARGE SCALE GENOMIC DNA]</scope>
</reference>
<keyword evidence="8 15" id="KW-0863">Zinc-finger</keyword>
<evidence type="ECO:0000256" key="2">
    <source>
        <dbReference type="ARBA" id="ARBA00004496"/>
    </source>
</evidence>
<dbReference type="FunFam" id="1.10.238.10:FF:000014">
    <property type="entry name" value="Dystrobrevin alpha"/>
    <property type="match status" value="1"/>
</dbReference>
<feature type="domain" description="ZZ-type" evidence="17">
    <location>
        <begin position="242"/>
        <end position="298"/>
    </location>
</feature>
<dbReference type="PANTHER" id="PTHR12268">
    <property type="entry name" value="E3 UBIQUITIN-PROTEIN LIGASE KCMF1"/>
    <property type="match status" value="1"/>
</dbReference>
<dbReference type="PIRSF" id="PIRSF038204">
    <property type="entry name" value="Distrobrevin"/>
    <property type="match status" value="1"/>
</dbReference>
<keyword evidence="7" id="KW-0479">Metal-binding</keyword>
<organism evidence="18 19">
    <name type="scientific">Pygocentrus nattereri</name>
    <name type="common">Red-bellied piranha</name>
    <dbReference type="NCBI Taxonomy" id="42514"/>
    <lineage>
        <taxon>Eukaryota</taxon>
        <taxon>Metazoa</taxon>
        <taxon>Chordata</taxon>
        <taxon>Craniata</taxon>
        <taxon>Vertebrata</taxon>
        <taxon>Euteleostomi</taxon>
        <taxon>Actinopterygii</taxon>
        <taxon>Neopterygii</taxon>
        <taxon>Teleostei</taxon>
        <taxon>Ostariophysi</taxon>
        <taxon>Characiformes</taxon>
        <taxon>Characoidei</taxon>
        <taxon>Pygocentrus</taxon>
    </lineage>
</organism>
<dbReference type="CDD" id="cd02334">
    <property type="entry name" value="ZZ_dystrophin"/>
    <property type="match status" value="1"/>
</dbReference>
<dbReference type="PANTHER" id="PTHR12268:SF19">
    <property type="entry name" value="DYSTROBREVIN ALPHA"/>
    <property type="match status" value="1"/>
</dbReference>
<dbReference type="SUPFAM" id="SSF47473">
    <property type="entry name" value="EF-hand"/>
    <property type="match status" value="2"/>
</dbReference>
<evidence type="ECO:0000256" key="11">
    <source>
        <dbReference type="ARBA" id="ARBA00023054"/>
    </source>
</evidence>
<dbReference type="Proteomes" id="UP001501920">
    <property type="component" value="Chromosome 3"/>
</dbReference>
<dbReference type="Gene3D" id="1.10.238.10">
    <property type="entry name" value="EF-hand"/>
    <property type="match status" value="2"/>
</dbReference>
<feature type="compositionally biased region" description="Polar residues" evidence="16">
    <location>
        <begin position="544"/>
        <end position="559"/>
    </location>
</feature>
<name>A0A3B4DV03_PYGNA</name>
<keyword evidence="9" id="KW-0862">Zinc</keyword>
<dbReference type="GO" id="GO:0045202">
    <property type="term" value="C:synapse"/>
    <property type="evidence" value="ECO:0007669"/>
    <property type="project" value="UniProtKB-SubCell"/>
</dbReference>